<keyword evidence="2" id="KW-1185">Reference proteome</keyword>
<gene>
    <name evidence="1" type="ORF">DAY19_05980</name>
</gene>
<protein>
    <submittedName>
        <fullName evidence="1">PilZ domain-containing protein</fullName>
    </submittedName>
</protein>
<dbReference type="Proteomes" id="UP000443582">
    <property type="component" value="Unassembled WGS sequence"/>
</dbReference>
<evidence type="ECO:0000313" key="1">
    <source>
        <dbReference type="EMBL" id="RZF21229.1"/>
    </source>
</evidence>
<accession>A0ABY0IFC3</accession>
<dbReference type="Gene3D" id="2.40.10.220">
    <property type="entry name" value="predicted glycosyltransferase like domains"/>
    <property type="match status" value="1"/>
</dbReference>
<comment type="caution">
    <text evidence="1">The sequence shown here is derived from an EMBL/GenBank/DDBJ whole genome shotgun (WGS) entry which is preliminary data.</text>
</comment>
<organism evidence="1 2">
    <name type="scientific">Halobacteriovorax vibrionivorans</name>
    <dbReference type="NCBI Taxonomy" id="2152716"/>
    <lineage>
        <taxon>Bacteria</taxon>
        <taxon>Pseudomonadati</taxon>
        <taxon>Bdellovibrionota</taxon>
        <taxon>Bacteriovoracia</taxon>
        <taxon>Bacteriovoracales</taxon>
        <taxon>Halobacteriovoraceae</taxon>
        <taxon>Halobacteriovorax</taxon>
    </lineage>
</organism>
<reference evidence="2" key="1">
    <citation type="journal article" date="2019" name="Int. J. Syst. Evol. Microbiol.">
        <title>Halobacteriovorax valvorus sp. nov., a novel prokaryotic predator isolated from coastal seawater of China.</title>
        <authorList>
            <person name="Chen M.-X."/>
        </authorList>
    </citation>
    <scope>NUCLEOTIDE SEQUENCE [LARGE SCALE GENOMIC DNA]</scope>
    <source>
        <strain evidence="2">BL9</strain>
    </source>
</reference>
<dbReference type="EMBL" id="QDKL01000002">
    <property type="protein sequence ID" value="RZF21229.1"/>
    <property type="molecule type" value="Genomic_DNA"/>
</dbReference>
<dbReference type="RefSeq" id="WP_114706296.1">
    <property type="nucleotide sequence ID" value="NZ_QDKL01000002.1"/>
</dbReference>
<proteinExistence type="predicted"/>
<evidence type="ECO:0000313" key="2">
    <source>
        <dbReference type="Proteomes" id="UP000443582"/>
    </source>
</evidence>
<name>A0ABY0IFC3_9BACT</name>
<sequence length="243" mass="27549">MDANKKFYFSEIPKDERLSFLRRAVSDGLSVEVWQKGQDKDKVEKFKIKSLDEDNLELSVDFDASIIAKLAGSKNKESEVLIKITFKSVYLFSSSFLSFNSASELYSLKADRPFYKSQQRTNYRLHANSYIPIQIKIEEDVFDCNDISAGGISFNCSSEFKEKFAKETIFAKATVRLASKRFEIPQLKIAATWPNDSDSEKPLGIGAAFQNMDKDVEEDLVLSINSEARGEELRKQAAMKKGT</sequence>